<dbReference type="PANTHER" id="PTHR37306">
    <property type="entry name" value="COLICIN V PRODUCTION PROTEIN"/>
    <property type="match status" value="1"/>
</dbReference>
<evidence type="ECO:0000256" key="5">
    <source>
        <dbReference type="SAM" id="Phobius"/>
    </source>
</evidence>
<keyword evidence="3 5" id="KW-1133">Transmembrane helix</keyword>
<evidence type="ECO:0000256" key="3">
    <source>
        <dbReference type="ARBA" id="ARBA00022989"/>
    </source>
</evidence>
<dbReference type="InterPro" id="IPR003825">
    <property type="entry name" value="Colicin-V_CvpA"/>
</dbReference>
<evidence type="ECO:0000256" key="4">
    <source>
        <dbReference type="ARBA" id="ARBA00023136"/>
    </source>
</evidence>
<evidence type="ECO:0000313" key="7">
    <source>
        <dbReference type="Proteomes" id="UP000465035"/>
    </source>
</evidence>
<dbReference type="Pfam" id="PF02674">
    <property type="entry name" value="Colicin_V"/>
    <property type="match status" value="1"/>
</dbReference>
<keyword evidence="4 5" id="KW-0472">Membrane</keyword>
<feature type="transmembrane region" description="Helical" evidence="5">
    <location>
        <begin position="62"/>
        <end position="80"/>
    </location>
</feature>
<keyword evidence="2 5" id="KW-0812">Transmembrane</keyword>
<accession>A0A6P1E8E2</accession>
<gene>
    <name evidence="6" type="ORF">GQR93_06935</name>
</gene>
<dbReference type="GO" id="GO:0016020">
    <property type="term" value="C:membrane"/>
    <property type="evidence" value="ECO:0007669"/>
    <property type="project" value="UniProtKB-SubCell"/>
</dbReference>
<evidence type="ECO:0000256" key="1">
    <source>
        <dbReference type="ARBA" id="ARBA00004141"/>
    </source>
</evidence>
<evidence type="ECO:0000256" key="2">
    <source>
        <dbReference type="ARBA" id="ARBA00022692"/>
    </source>
</evidence>
<feature type="transmembrane region" description="Helical" evidence="5">
    <location>
        <begin position="100"/>
        <end position="126"/>
    </location>
</feature>
<evidence type="ECO:0000313" key="6">
    <source>
        <dbReference type="EMBL" id="QHB51935.1"/>
    </source>
</evidence>
<protein>
    <submittedName>
        <fullName evidence="6">CvpA family protein</fullName>
    </submittedName>
</protein>
<dbReference type="AlphaFoldDB" id="A0A6P1E8E2"/>
<dbReference type="PANTHER" id="PTHR37306:SF1">
    <property type="entry name" value="COLICIN V PRODUCTION PROTEIN"/>
    <property type="match status" value="1"/>
</dbReference>
<dbReference type="RefSeq" id="WP_003553705.1">
    <property type="nucleotide sequence ID" value="NZ_CABKOL010000102.1"/>
</dbReference>
<organism evidence="6 7">
    <name type="scientific">Lentilactobacillus hilgardii</name>
    <name type="common">Lactobacillus hilgardii</name>
    <dbReference type="NCBI Taxonomy" id="1588"/>
    <lineage>
        <taxon>Bacteria</taxon>
        <taxon>Bacillati</taxon>
        <taxon>Bacillota</taxon>
        <taxon>Bacilli</taxon>
        <taxon>Lactobacillales</taxon>
        <taxon>Lactobacillaceae</taxon>
        <taxon>Lentilactobacillus</taxon>
    </lineage>
</organism>
<dbReference type="GO" id="GO:0009403">
    <property type="term" value="P:toxin biosynthetic process"/>
    <property type="evidence" value="ECO:0007669"/>
    <property type="project" value="InterPro"/>
</dbReference>
<name>A0A6P1E8E2_LENHI</name>
<dbReference type="GeneID" id="69058091"/>
<dbReference type="EMBL" id="CP047121">
    <property type="protein sequence ID" value="QHB51935.1"/>
    <property type="molecule type" value="Genomic_DNA"/>
</dbReference>
<comment type="subcellular location">
    <subcellularLocation>
        <location evidence="1">Membrane</location>
        <topology evidence="1">Multi-pass membrane protein</topology>
    </subcellularLocation>
</comment>
<reference evidence="6 7" key="1">
    <citation type="submission" date="2019-12" db="EMBL/GenBank/DDBJ databases">
        <title>Lactobacillus hilgardii FLUB.</title>
        <authorList>
            <person name="Gustaw K."/>
        </authorList>
    </citation>
    <scope>NUCLEOTIDE SEQUENCE [LARGE SCALE GENOMIC DNA]</scope>
    <source>
        <strain evidence="6 7">FLUB</strain>
    </source>
</reference>
<proteinExistence type="predicted"/>
<feature type="transmembrane region" description="Helical" evidence="5">
    <location>
        <begin position="26"/>
        <end position="50"/>
    </location>
</feature>
<dbReference type="Proteomes" id="UP000465035">
    <property type="component" value="Chromosome"/>
</dbReference>
<sequence length="168" mass="18568">MIILLILAIGFLTGWRKGFVVEVLNLIGFIASMTAGVLFAGPIAAFVNQFIDRSGGSNSAHLMIKLFIFVVLFSLVWQVIRILRRVLTPVTKLPLINQANAILGGGINLITKYLVIFVMLNVLILLPSQGIQNQYQQSAVSQWIVRQTPVLSEKLANFWTSNSNEEGI</sequence>